<accession>A0A137RJK6</accession>
<dbReference type="RefSeq" id="WP_062619803.1">
    <property type="nucleotide sequence ID" value="NZ_JRWG01000002.1"/>
</dbReference>
<gene>
    <name evidence="2" type="ORF">LS48_02815</name>
</gene>
<evidence type="ECO:0000256" key="1">
    <source>
        <dbReference type="SAM" id="SignalP"/>
    </source>
</evidence>
<evidence type="ECO:0008006" key="4">
    <source>
        <dbReference type="Google" id="ProtNLM"/>
    </source>
</evidence>
<dbReference type="OrthoDB" id="978006at2"/>
<dbReference type="AlphaFoldDB" id="A0A137RJK6"/>
<evidence type="ECO:0000313" key="3">
    <source>
        <dbReference type="Proteomes" id="UP000070138"/>
    </source>
</evidence>
<dbReference type="EMBL" id="JRWG01000002">
    <property type="protein sequence ID" value="KXO00368.1"/>
    <property type="molecule type" value="Genomic_DNA"/>
</dbReference>
<proteinExistence type="predicted"/>
<keyword evidence="3" id="KW-1185">Reference proteome</keyword>
<feature type="chain" id="PRO_5007479773" description="GLPGLI family protein" evidence="1">
    <location>
        <begin position="22"/>
        <end position="234"/>
    </location>
</feature>
<protein>
    <recommendedName>
        <fullName evidence="4">GLPGLI family protein</fullName>
    </recommendedName>
</protein>
<feature type="signal peptide" evidence="1">
    <location>
        <begin position="1"/>
        <end position="21"/>
    </location>
</feature>
<keyword evidence="1" id="KW-0732">Signal</keyword>
<reference evidence="3" key="1">
    <citation type="submission" date="2014-10" db="EMBL/GenBank/DDBJ databases">
        <title>Genome sequencing of Vitellibacter sp. D-24.</title>
        <authorList>
            <person name="Thevarajoo S."/>
            <person name="Selvaratnam C."/>
            <person name="Goh K.M."/>
            <person name="Chong C.S."/>
        </authorList>
    </citation>
    <scope>NUCLEOTIDE SEQUENCE [LARGE SCALE GENOMIC DNA]</scope>
    <source>
        <strain evidence="3">D-24</strain>
    </source>
</reference>
<comment type="caution">
    <text evidence="2">The sequence shown here is derived from an EMBL/GenBank/DDBJ whole genome shotgun (WGS) entry which is preliminary data.</text>
</comment>
<evidence type="ECO:0000313" key="2">
    <source>
        <dbReference type="EMBL" id="KXO00368.1"/>
    </source>
</evidence>
<sequence length="234" mass="26960">MKKIIFTASFVLMAISMFSQARQSSYTSVYDRTIDINEKSLAFGLTEAQFAAIKDEAYANPNFLQGKIFQEDQLIKDDVPMRYNAYADEIEIKKNVSDENYSALIKSPDIFVKIMNEIYVFVPFNGSNEKGGYFNVLNDGKTYDLYKKTKAEYREPKKAQTSYQQDTPPSFVKATTYYLVKDGSFLEMPNSKSKILKMMDSKKNEMKKYIKDNNIDLDKEADLVKTIAYFDSLL</sequence>
<name>A0A137RJK6_9FLAO</name>
<dbReference type="STRING" id="1548749.LS48_02815"/>
<dbReference type="Proteomes" id="UP000070138">
    <property type="component" value="Unassembled WGS sequence"/>
</dbReference>
<organism evidence="2 3">
    <name type="scientific">Aequorivita aquimaris</name>
    <dbReference type="NCBI Taxonomy" id="1548749"/>
    <lineage>
        <taxon>Bacteria</taxon>
        <taxon>Pseudomonadati</taxon>
        <taxon>Bacteroidota</taxon>
        <taxon>Flavobacteriia</taxon>
        <taxon>Flavobacteriales</taxon>
        <taxon>Flavobacteriaceae</taxon>
        <taxon>Aequorivita</taxon>
    </lineage>
</organism>
<reference evidence="2 3" key="2">
    <citation type="journal article" date="2016" name="Int. J. Syst. Evol. Microbiol.">
        <title>Vitellibacter aquimaris sp. nov., a marine bacterium isolated from seawater.</title>
        <authorList>
            <person name="Thevarajoo S."/>
            <person name="Selvaratnam C."/>
            <person name="Goh K.M."/>
            <person name="Hong K.W."/>
            <person name="Chan X.Y."/>
            <person name="Chan K.G."/>
            <person name="Chong C.S."/>
        </authorList>
    </citation>
    <scope>NUCLEOTIDE SEQUENCE [LARGE SCALE GENOMIC DNA]</scope>
    <source>
        <strain evidence="2 3">D-24</strain>
    </source>
</reference>